<feature type="domain" description="Methyl-accepting transducer" evidence="8">
    <location>
        <begin position="340"/>
        <end position="555"/>
    </location>
</feature>
<dbReference type="GO" id="GO:0004888">
    <property type="term" value="F:transmembrane signaling receptor activity"/>
    <property type="evidence" value="ECO:0007669"/>
    <property type="project" value="TreeGrafter"/>
</dbReference>
<dbReference type="Gene3D" id="1.10.287.950">
    <property type="entry name" value="Methyl-accepting chemotaxis protein"/>
    <property type="match status" value="1"/>
</dbReference>
<evidence type="ECO:0000256" key="4">
    <source>
        <dbReference type="PROSITE-ProRule" id="PRU00284"/>
    </source>
</evidence>
<evidence type="ECO:0000259" key="8">
    <source>
        <dbReference type="PROSITE" id="PS50111"/>
    </source>
</evidence>
<dbReference type="Proteomes" id="UP000500961">
    <property type="component" value="Chromosome"/>
</dbReference>
<proteinExistence type="inferred from homology"/>
<sequence>MSLDNLPIGKRLALGFSLIIFLIVLILLAVFLSNRDVRLENSKQVMLNNLLASNAEVNINIQDFIRTQEEIYLDSAKTSLNRFDTELKKLKPTVTKKNIGIIERIEDNIKVIDGSIKLLEKSNKMLKETSKKLEEESDKALTIAAKIMGGEVSQGVLQFLNIRILEKNFLLTNDEKLFEIWSREIDDNINLAAKLRLNEIVNALKSYKESFITHKEARKEIYEAKRTALNSINQSQSYLQHGVKLSSQLLYQASRRGMISVLLTTLVIMLVCVYIAYRVTLSISKPVNNGVELALNLSKGKLLSENKVNLERKDEFGKLSRALADMSEKLKEVITTINLSANNIASTSEQLSTTSQQVSQGAAQQASSAEEISASMEQMVANIQNNTDNAKQAESIANKSVEGIRKGYDSTSFALNSMKKIAEKVSIIGDIAFQTNILALNAAVEAARAGEQGKGFAVVAAEVRKLAERSRLAAEEIDIITHEGVKIADEAGKLLADIVPDIEKTARLVQEIAAASMEQNAGADQVNSAIQELNQVTQQNAAVSEEMASSAEELNSQAQQLIEIISFFDFGEKRLYSGNKLANETKHVNVSEKKKIDEIPKSNLKKEENKKKANNGIEVNLKPQTDDSEYESF</sequence>
<evidence type="ECO:0000256" key="7">
    <source>
        <dbReference type="SAM" id="Phobius"/>
    </source>
</evidence>
<keyword evidence="4" id="KW-0807">Transducer</keyword>
<keyword evidence="2" id="KW-0145">Chemotaxis</keyword>
<keyword evidence="7" id="KW-0472">Membrane</keyword>
<dbReference type="FunFam" id="1.10.287.950:FF:000001">
    <property type="entry name" value="Methyl-accepting chemotaxis sensory transducer"/>
    <property type="match status" value="1"/>
</dbReference>
<feature type="region of interest" description="Disordered" evidence="6">
    <location>
        <begin position="601"/>
        <end position="633"/>
    </location>
</feature>
<gene>
    <name evidence="10" type="ORF">FHG85_05925</name>
</gene>
<feature type="coiled-coil region" evidence="5">
    <location>
        <begin position="526"/>
        <end position="553"/>
    </location>
</feature>
<evidence type="ECO:0000256" key="2">
    <source>
        <dbReference type="ARBA" id="ARBA00022500"/>
    </source>
</evidence>
<feature type="transmembrane region" description="Helical" evidence="7">
    <location>
        <begin position="12"/>
        <end position="33"/>
    </location>
</feature>
<dbReference type="CDD" id="cd06225">
    <property type="entry name" value="HAMP"/>
    <property type="match status" value="1"/>
</dbReference>
<keyword evidence="5" id="KW-0175">Coiled coil</keyword>
<evidence type="ECO:0000256" key="6">
    <source>
        <dbReference type="SAM" id="MobiDB-lite"/>
    </source>
</evidence>
<evidence type="ECO:0000256" key="5">
    <source>
        <dbReference type="SAM" id="Coils"/>
    </source>
</evidence>
<dbReference type="RefSeq" id="WP_173073947.1">
    <property type="nucleotide sequence ID" value="NZ_CP041345.1"/>
</dbReference>
<organism evidence="10 11">
    <name type="scientific">Tenuifilum thalassicum</name>
    <dbReference type="NCBI Taxonomy" id="2590900"/>
    <lineage>
        <taxon>Bacteria</taxon>
        <taxon>Pseudomonadati</taxon>
        <taxon>Bacteroidota</taxon>
        <taxon>Bacteroidia</taxon>
        <taxon>Bacteroidales</taxon>
        <taxon>Tenuifilaceae</taxon>
        <taxon>Tenuifilum</taxon>
    </lineage>
</organism>
<name>A0A7D4AWZ7_9BACT</name>
<dbReference type="GO" id="GO:0007165">
    <property type="term" value="P:signal transduction"/>
    <property type="evidence" value="ECO:0007669"/>
    <property type="project" value="UniProtKB-KW"/>
</dbReference>
<dbReference type="PROSITE" id="PS50111">
    <property type="entry name" value="CHEMOTAXIS_TRANSDUC_2"/>
    <property type="match status" value="1"/>
</dbReference>
<evidence type="ECO:0000313" key="11">
    <source>
        <dbReference type="Proteomes" id="UP000500961"/>
    </source>
</evidence>
<dbReference type="KEGG" id="ttz:FHG85_05925"/>
<keyword evidence="7" id="KW-1133">Transmembrane helix</keyword>
<dbReference type="PANTHER" id="PTHR43531">
    <property type="entry name" value="PROTEIN ICFG"/>
    <property type="match status" value="1"/>
</dbReference>
<reference evidence="10 11" key="1">
    <citation type="submission" date="2019-07" db="EMBL/GenBank/DDBJ databases">
        <title>Thalassofilum flectens gen. nov., sp. nov., a novel moderate thermophilic anaerobe from a shallow sea hot spring in Kunashir Island (Russia), representing a new family in the order Bacteroidales, and proposal of Thalassofilacea fam. nov.</title>
        <authorList>
            <person name="Kochetkova T.V."/>
            <person name="Podosokorskaya O.A."/>
            <person name="Novikov A."/>
            <person name="Elcheninov A.G."/>
            <person name="Toshchakov S.V."/>
            <person name="Kublanov I.V."/>
        </authorList>
    </citation>
    <scope>NUCLEOTIDE SEQUENCE [LARGE SCALE GENOMIC DNA]</scope>
    <source>
        <strain evidence="10 11">38-H</strain>
    </source>
</reference>
<evidence type="ECO:0000313" key="10">
    <source>
        <dbReference type="EMBL" id="QKG79814.1"/>
    </source>
</evidence>
<protein>
    <submittedName>
        <fullName evidence="10">HAMP domain-containing protein</fullName>
    </submittedName>
</protein>
<keyword evidence="11" id="KW-1185">Reference proteome</keyword>
<dbReference type="InterPro" id="IPR051310">
    <property type="entry name" value="MCP_chemotaxis"/>
</dbReference>
<dbReference type="EMBL" id="CP041345">
    <property type="protein sequence ID" value="QKG79814.1"/>
    <property type="molecule type" value="Genomic_DNA"/>
</dbReference>
<dbReference type="SUPFAM" id="SSF58104">
    <property type="entry name" value="Methyl-accepting chemotaxis protein (MCP) signaling domain"/>
    <property type="match status" value="1"/>
</dbReference>
<dbReference type="InterPro" id="IPR004089">
    <property type="entry name" value="MCPsignal_dom"/>
</dbReference>
<dbReference type="SMART" id="SM00283">
    <property type="entry name" value="MA"/>
    <property type="match status" value="1"/>
</dbReference>
<comment type="similarity">
    <text evidence="3">Belongs to the methyl-accepting chemotaxis (MCP) protein family.</text>
</comment>
<dbReference type="PROSITE" id="PS50885">
    <property type="entry name" value="HAMP"/>
    <property type="match status" value="1"/>
</dbReference>
<keyword evidence="7" id="KW-0812">Transmembrane</keyword>
<feature type="domain" description="HAMP" evidence="9">
    <location>
        <begin position="281"/>
        <end position="335"/>
    </location>
</feature>
<evidence type="ECO:0000259" key="9">
    <source>
        <dbReference type="PROSITE" id="PS50885"/>
    </source>
</evidence>
<feature type="transmembrane region" description="Helical" evidence="7">
    <location>
        <begin position="257"/>
        <end position="277"/>
    </location>
</feature>
<evidence type="ECO:0000256" key="3">
    <source>
        <dbReference type="ARBA" id="ARBA00029447"/>
    </source>
</evidence>
<dbReference type="AlphaFoldDB" id="A0A7D4AWZ7"/>
<comment type="subcellular location">
    <subcellularLocation>
        <location evidence="1">Membrane</location>
    </subcellularLocation>
</comment>
<accession>A0A7D4AWZ7</accession>
<dbReference type="InterPro" id="IPR003660">
    <property type="entry name" value="HAMP_dom"/>
</dbReference>
<dbReference type="GO" id="GO:0005886">
    <property type="term" value="C:plasma membrane"/>
    <property type="evidence" value="ECO:0007669"/>
    <property type="project" value="TreeGrafter"/>
</dbReference>
<feature type="compositionally biased region" description="Basic and acidic residues" evidence="6">
    <location>
        <begin position="601"/>
        <end position="611"/>
    </location>
</feature>
<dbReference type="GO" id="GO:0006935">
    <property type="term" value="P:chemotaxis"/>
    <property type="evidence" value="ECO:0007669"/>
    <property type="project" value="UniProtKB-KW"/>
</dbReference>
<dbReference type="Pfam" id="PF00015">
    <property type="entry name" value="MCPsignal"/>
    <property type="match status" value="1"/>
</dbReference>
<dbReference type="CDD" id="cd11386">
    <property type="entry name" value="MCP_signal"/>
    <property type="match status" value="1"/>
</dbReference>
<dbReference type="PANTHER" id="PTHR43531:SF11">
    <property type="entry name" value="METHYL-ACCEPTING CHEMOTAXIS PROTEIN 3"/>
    <property type="match status" value="1"/>
</dbReference>
<evidence type="ECO:0000256" key="1">
    <source>
        <dbReference type="ARBA" id="ARBA00004370"/>
    </source>
</evidence>